<keyword evidence="1 4" id="KW-0808">Transferase</keyword>
<dbReference type="Proteomes" id="UP000179264">
    <property type="component" value="Unassembled WGS sequence"/>
</dbReference>
<dbReference type="InterPro" id="IPR050065">
    <property type="entry name" value="GlmU-like"/>
</dbReference>
<proteinExistence type="predicted"/>
<dbReference type="PANTHER" id="PTHR43584:SF8">
    <property type="entry name" value="N-ACETYLMURAMATE ALPHA-1-PHOSPHATE URIDYLYLTRANSFERASE"/>
    <property type="match status" value="1"/>
</dbReference>
<evidence type="ECO:0000256" key="1">
    <source>
        <dbReference type="ARBA" id="ARBA00022679"/>
    </source>
</evidence>
<dbReference type="EMBL" id="MHVL01000029">
    <property type="protein sequence ID" value="OHA93007.1"/>
    <property type="molecule type" value="Genomic_DNA"/>
</dbReference>
<accession>A0A1G2T6U7</accession>
<dbReference type="PANTHER" id="PTHR43584">
    <property type="entry name" value="NUCLEOTIDYL TRANSFERASE"/>
    <property type="match status" value="1"/>
</dbReference>
<dbReference type="CDD" id="cd04183">
    <property type="entry name" value="GT2_BcE_like"/>
    <property type="match status" value="1"/>
</dbReference>
<dbReference type="InterPro" id="IPR029044">
    <property type="entry name" value="Nucleotide-diphossugar_trans"/>
</dbReference>
<evidence type="ECO:0000313" key="4">
    <source>
        <dbReference type="EMBL" id="OHA93007.1"/>
    </source>
</evidence>
<gene>
    <name evidence="4" type="ORF">A2W58_02835</name>
</gene>
<protein>
    <submittedName>
        <fullName evidence="4">Glycosyl transferase family 2</fullName>
    </submittedName>
</protein>
<keyword evidence="2" id="KW-0548">Nucleotidyltransferase</keyword>
<dbReference type="Pfam" id="PF00483">
    <property type="entry name" value="NTP_transferase"/>
    <property type="match status" value="1"/>
</dbReference>
<dbReference type="AlphaFoldDB" id="A0A1G2T6U7"/>
<comment type="caution">
    <text evidence="4">The sequence shown here is derived from an EMBL/GenBank/DDBJ whole genome shotgun (WGS) entry which is preliminary data.</text>
</comment>
<name>A0A1G2T6U7_9BACT</name>
<dbReference type="Gene3D" id="3.90.550.10">
    <property type="entry name" value="Spore Coat Polysaccharide Biosynthesis Protein SpsA, Chain A"/>
    <property type="match status" value="1"/>
</dbReference>
<evidence type="ECO:0000256" key="2">
    <source>
        <dbReference type="ARBA" id="ARBA00022695"/>
    </source>
</evidence>
<feature type="domain" description="Nucleotidyl transferase" evidence="3">
    <location>
        <begin position="22"/>
        <end position="192"/>
    </location>
</feature>
<dbReference type="PIRSF" id="PIRSF028162">
    <property type="entry name" value="BcbE_prd"/>
    <property type="match status" value="1"/>
</dbReference>
<evidence type="ECO:0000259" key="3">
    <source>
        <dbReference type="Pfam" id="PF00483"/>
    </source>
</evidence>
<reference evidence="4 5" key="1">
    <citation type="journal article" date="2016" name="Nat. Commun.">
        <title>Thousands of microbial genomes shed light on interconnected biogeochemical processes in an aquifer system.</title>
        <authorList>
            <person name="Anantharaman K."/>
            <person name="Brown C.T."/>
            <person name="Hug L.A."/>
            <person name="Sharon I."/>
            <person name="Castelle C.J."/>
            <person name="Probst A.J."/>
            <person name="Thomas B.C."/>
            <person name="Singh A."/>
            <person name="Wilkins M.J."/>
            <person name="Karaoz U."/>
            <person name="Brodie E.L."/>
            <person name="Williams K.H."/>
            <person name="Hubbard S.S."/>
            <person name="Banfield J.F."/>
        </authorList>
    </citation>
    <scope>NUCLEOTIDE SEQUENCE [LARGE SCALE GENOMIC DNA]</scope>
</reference>
<sequence length="262" mass="29942">MKKTIKKPTKEPYRKINIVIPMAGKGSRFMEAGYTFPKPLIGIKDKTMIEVVINNLRSIHNHRFIFIAQKEHCEKYDIYNVLKRATNNQFELIQINGITEGAACTVLLASNYINNDNDLLIANSDQYIDIKIDDFISKSRNSKSDGVIMTFRSSHPKWSYARTNEKGRVLETAEKRVISDNATVGIYYFKKGKDFVSGAQSMIHKNIRHNNEFYVCPVFNELIITGKNIYTHDIGAESMHGLGTPEDLNLFMQKLDNGQIKI</sequence>
<dbReference type="InterPro" id="IPR016873">
    <property type="entry name" value="Caps_polysacc_synth_BcbE_prd"/>
</dbReference>
<organism evidence="4 5">
    <name type="scientific">Candidatus Zambryskibacteria bacterium RIFCSPHIGHO2_02_38_10.5</name>
    <dbReference type="NCBI Taxonomy" id="1802742"/>
    <lineage>
        <taxon>Bacteria</taxon>
        <taxon>Candidatus Zambryskiibacteriota</taxon>
    </lineage>
</organism>
<dbReference type="InterPro" id="IPR005835">
    <property type="entry name" value="NTP_transferase_dom"/>
</dbReference>
<evidence type="ECO:0000313" key="5">
    <source>
        <dbReference type="Proteomes" id="UP000179264"/>
    </source>
</evidence>
<dbReference type="GO" id="GO:0016779">
    <property type="term" value="F:nucleotidyltransferase activity"/>
    <property type="evidence" value="ECO:0007669"/>
    <property type="project" value="UniProtKB-KW"/>
</dbReference>
<dbReference type="SUPFAM" id="SSF53448">
    <property type="entry name" value="Nucleotide-diphospho-sugar transferases"/>
    <property type="match status" value="1"/>
</dbReference>